<dbReference type="InterPro" id="IPR011606">
    <property type="entry name" value="Brnchd-chn_aa_trnsp_permease"/>
</dbReference>
<comment type="similarity">
    <text evidence="2">Belongs to the AzlC family.</text>
</comment>
<evidence type="ECO:0000256" key="6">
    <source>
        <dbReference type="ARBA" id="ARBA00022989"/>
    </source>
</evidence>
<dbReference type="Proteomes" id="UP001208041">
    <property type="component" value="Unassembled WGS sequence"/>
</dbReference>
<sequence length="242" mass="26018">MPTSTRNSVFWRGTIDAAPFLLVVGPFAILFGIVATEAGLRVLETMAFSVLVIGGASQFAAVSLMAEDAPTLIVLATALTVNLRMAMYSASMVPYLGAAPLWKRALVSYILLDQSYAVSILKFEKEPKMTVNERLLYFCGTMVLVAPLWYVFTWVGAVVGSQIPPEYAIDFALPITFIAMVAPMLRTPAHIITAFVSVVGSLVLSVLPAGTGLLVAGVLAMIAGAQTELWMERRQKQKGVAE</sequence>
<keyword evidence="7 8" id="KW-0472">Membrane</keyword>
<feature type="transmembrane region" description="Helical" evidence="8">
    <location>
        <begin position="167"/>
        <end position="185"/>
    </location>
</feature>
<gene>
    <name evidence="9" type="ORF">OH136_01490</name>
</gene>
<dbReference type="GO" id="GO:1903785">
    <property type="term" value="P:L-valine transmembrane transport"/>
    <property type="evidence" value="ECO:0007669"/>
    <property type="project" value="TreeGrafter"/>
</dbReference>
<evidence type="ECO:0000256" key="3">
    <source>
        <dbReference type="ARBA" id="ARBA00022448"/>
    </source>
</evidence>
<dbReference type="RefSeq" id="WP_263952047.1">
    <property type="nucleotide sequence ID" value="NZ_JAOYFC010000001.1"/>
</dbReference>
<evidence type="ECO:0000256" key="7">
    <source>
        <dbReference type="ARBA" id="ARBA00023136"/>
    </source>
</evidence>
<feature type="transmembrane region" description="Helical" evidence="8">
    <location>
        <begin position="20"/>
        <end position="40"/>
    </location>
</feature>
<keyword evidence="10" id="KW-1185">Reference proteome</keyword>
<dbReference type="Pfam" id="PF03591">
    <property type="entry name" value="AzlC"/>
    <property type="match status" value="1"/>
</dbReference>
<dbReference type="GO" id="GO:0005886">
    <property type="term" value="C:plasma membrane"/>
    <property type="evidence" value="ECO:0007669"/>
    <property type="project" value="UniProtKB-SubCell"/>
</dbReference>
<feature type="transmembrane region" description="Helical" evidence="8">
    <location>
        <begin position="191"/>
        <end position="224"/>
    </location>
</feature>
<evidence type="ECO:0000313" key="10">
    <source>
        <dbReference type="Proteomes" id="UP001208041"/>
    </source>
</evidence>
<keyword evidence="5 8" id="KW-0812">Transmembrane</keyword>
<dbReference type="PANTHER" id="PTHR34979">
    <property type="entry name" value="INNER MEMBRANE PROTEIN YGAZ"/>
    <property type="match status" value="1"/>
</dbReference>
<accession>A0AAE3LQ69</accession>
<comment type="subcellular location">
    <subcellularLocation>
        <location evidence="1">Cell membrane</location>
        <topology evidence="1">Multi-pass membrane protein</topology>
    </subcellularLocation>
</comment>
<keyword evidence="3" id="KW-0813">Transport</keyword>
<feature type="transmembrane region" description="Helical" evidence="8">
    <location>
        <begin position="135"/>
        <end position="155"/>
    </location>
</feature>
<dbReference type="AlphaFoldDB" id="A0AAE3LQ69"/>
<evidence type="ECO:0000256" key="4">
    <source>
        <dbReference type="ARBA" id="ARBA00022475"/>
    </source>
</evidence>
<evidence type="ECO:0000256" key="1">
    <source>
        <dbReference type="ARBA" id="ARBA00004651"/>
    </source>
</evidence>
<evidence type="ECO:0000256" key="5">
    <source>
        <dbReference type="ARBA" id="ARBA00022692"/>
    </source>
</evidence>
<evidence type="ECO:0000256" key="8">
    <source>
        <dbReference type="SAM" id="Phobius"/>
    </source>
</evidence>
<dbReference type="PANTHER" id="PTHR34979:SF1">
    <property type="entry name" value="INNER MEMBRANE PROTEIN YGAZ"/>
    <property type="match status" value="1"/>
</dbReference>
<keyword evidence="6 8" id="KW-1133">Transmembrane helix</keyword>
<organism evidence="9 10">
    <name type="scientific">Halocynthiibacter halioticoli</name>
    <dbReference type="NCBI Taxonomy" id="2986804"/>
    <lineage>
        <taxon>Bacteria</taxon>
        <taxon>Pseudomonadati</taxon>
        <taxon>Pseudomonadota</taxon>
        <taxon>Alphaproteobacteria</taxon>
        <taxon>Rhodobacterales</taxon>
        <taxon>Paracoccaceae</taxon>
        <taxon>Halocynthiibacter</taxon>
    </lineage>
</organism>
<keyword evidence="4" id="KW-1003">Cell membrane</keyword>
<evidence type="ECO:0000256" key="2">
    <source>
        <dbReference type="ARBA" id="ARBA00010735"/>
    </source>
</evidence>
<proteinExistence type="inferred from homology"/>
<protein>
    <submittedName>
        <fullName evidence="9">AzlC family ABC transporter permease</fullName>
    </submittedName>
</protein>
<evidence type="ECO:0000313" key="9">
    <source>
        <dbReference type="EMBL" id="MCV6823214.1"/>
    </source>
</evidence>
<reference evidence="9" key="1">
    <citation type="submission" date="2022-10" db="EMBL/GenBank/DDBJ databases">
        <authorList>
            <person name="Yue Y."/>
        </authorList>
    </citation>
    <scope>NUCLEOTIDE SEQUENCE</scope>
    <source>
        <strain evidence="9">Z654</strain>
    </source>
</reference>
<dbReference type="EMBL" id="JAOYFC010000001">
    <property type="protein sequence ID" value="MCV6823214.1"/>
    <property type="molecule type" value="Genomic_DNA"/>
</dbReference>
<comment type="caution">
    <text evidence="9">The sequence shown here is derived from an EMBL/GenBank/DDBJ whole genome shotgun (WGS) entry which is preliminary data.</text>
</comment>
<name>A0AAE3LQ69_9RHOB</name>